<keyword evidence="1" id="KW-0812">Transmembrane</keyword>
<dbReference type="EMBL" id="WUBL01000070">
    <property type="protein sequence ID" value="KAF2967290.1"/>
    <property type="molecule type" value="Genomic_DNA"/>
</dbReference>
<dbReference type="InParanoid" id="A0A7C8MNC9"/>
<organism evidence="2 3">
    <name type="scientific">Xylaria multiplex</name>
    <dbReference type="NCBI Taxonomy" id="323545"/>
    <lineage>
        <taxon>Eukaryota</taxon>
        <taxon>Fungi</taxon>
        <taxon>Dikarya</taxon>
        <taxon>Ascomycota</taxon>
        <taxon>Pezizomycotina</taxon>
        <taxon>Sordariomycetes</taxon>
        <taxon>Xylariomycetidae</taxon>
        <taxon>Xylariales</taxon>
        <taxon>Xylariaceae</taxon>
        <taxon>Xylaria</taxon>
    </lineage>
</organism>
<dbReference type="AlphaFoldDB" id="A0A7C8MNC9"/>
<keyword evidence="3" id="KW-1185">Reference proteome</keyword>
<evidence type="ECO:0000313" key="2">
    <source>
        <dbReference type="EMBL" id="KAF2967290.1"/>
    </source>
</evidence>
<feature type="transmembrane region" description="Helical" evidence="1">
    <location>
        <begin position="433"/>
        <end position="456"/>
    </location>
</feature>
<keyword evidence="1" id="KW-0472">Membrane</keyword>
<sequence>MSDSECPETINIASQRDVRNAASACIGDQGFNAVVISTDADGLGFNNFTGGFNISVAASAQLQILSFPDLTTLENLNIVDAPALTQISVPKLRADGETVINGITYNGVNAFTPSITISNALQFGGLSLPALTELGDLVIEHVPRRQLTSGGLSKITAAQSITSDNTLDYPGLTSVATLRLTGYEDCRYFLPNLSSVGDFTFTNALGSNLQTSALSVSGSFVLNTSPYRRATNETKFEIPPSVPHTFDASAINIRNLTSVGGNATIESNADARIDLSQLATIGGALSITNNTNSTIDLTKLSQTGALSIVDNVDSTIPRLFNLERADSIHLRGYIDTCVPPRDKTRISTDMRKQILRPKHPALSSLRLRHRDPRALERRLQLLQARLAAPTRPNQQPLLQRHLQRHLLLPLPPLTPSSSSTTTTTQHPSLSTGAWAGIGVAIALVVIGAAVAAWLFLHQRPETPAEASDATTLTNDDGGGSSAVVTRRAIHEADPSRTIVEKDSHYVVSHELYVPPAELPAPYIYHAR</sequence>
<dbReference type="OrthoDB" id="4763830at2759"/>
<keyword evidence="1" id="KW-1133">Transmembrane helix</keyword>
<evidence type="ECO:0000256" key="1">
    <source>
        <dbReference type="SAM" id="Phobius"/>
    </source>
</evidence>
<evidence type="ECO:0000313" key="3">
    <source>
        <dbReference type="Proteomes" id="UP000481858"/>
    </source>
</evidence>
<reference evidence="2 3" key="1">
    <citation type="submission" date="2019-12" db="EMBL/GenBank/DDBJ databases">
        <title>Draft genome sequence of the ascomycete Xylaria multiplex DSM 110363.</title>
        <authorList>
            <person name="Buettner E."/>
            <person name="Kellner H."/>
        </authorList>
    </citation>
    <scope>NUCLEOTIDE SEQUENCE [LARGE SCALE GENOMIC DNA]</scope>
    <source>
        <strain evidence="2 3">DSM 110363</strain>
    </source>
</reference>
<proteinExistence type="predicted"/>
<protein>
    <recommendedName>
        <fullName evidence="4">Receptor L-domain domain-containing protein</fullName>
    </recommendedName>
</protein>
<comment type="caution">
    <text evidence="2">The sequence shown here is derived from an EMBL/GenBank/DDBJ whole genome shotgun (WGS) entry which is preliminary data.</text>
</comment>
<evidence type="ECO:0008006" key="4">
    <source>
        <dbReference type="Google" id="ProtNLM"/>
    </source>
</evidence>
<accession>A0A7C8MNC9</accession>
<name>A0A7C8MNC9_9PEZI</name>
<gene>
    <name evidence="2" type="ORF">GQX73_g6240</name>
</gene>
<dbReference type="Proteomes" id="UP000481858">
    <property type="component" value="Unassembled WGS sequence"/>
</dbReference>